<name>A0ABQ4HTI6_9ACTN</name>
<evidence type="ECO:0000259" key="1">
    <source>
        <dbReference type="PROSITE" id="PS51819"/>
    </source>
</evidence>
<organism evidence="2 3">
    <name type="scientific">Micromonospora andamanensis</name>
    <dbReference type="NCBI Taxonomy" id="1287068"/>
    <lineage>
        <taxon>Bacteria</taxon>
        <taxon>Bacillati</taxon>
        <taxon>Actinomycetota</taxon>
        <taxon>Actinomycetes</taxon>
        <taxon>Micromonosporales</taxon>
        <taxon>Micromonosporaceae</taxon>
        <taxon>Micromonospora</taxon>
    </lineage>
</organism>
<dbReference type="EMBL" id="BOOZ01000009">
    <property type="protein sequence ID" value="GIJ08956.1"/>
    <property type="molecule type" value="Genomic_DNA"/>
</dbReference>
<dbReference type="PROSITE" id="PS51819">
    <property type="entry name" value="VOC"/>
    <property type="match status" value="1"/>
</dbReference>
<dbReference type="Gene3D" id="3.30.720.120">
    <property type="match status" value="1"/>
</dbReference>
<keyword evidence="3" id="KW-1185">Reference proteome</keyword>
<feature type="domain" description="VOC" evidence="1">
    <location>
        <begin position="1"/>
        <end position="124"/>
    </location>
</feature>
<dbReference type="RefSeq" id="WP_204005285.1">
    <property type="nucleotide sequence ID" value="NZ_BOOZ01000009.1"/>
</dbReference>
<sequence length="129" mass="13785">MSSTVIHVLAYHDAPKAIDWLVEAFGFERRLVIDAGPGKVAHAELTYGPGMLMIDSTTDEAAPLDADQNRPGGVYVIVDDVDAHAARASAAGARIVDEPADQPHGGRAYSCADIEGYVWGFGSYDPWKV</sequence>
<gene>
    <name evidence="2" type="ORF">Van01_21700</name>
</gene>
<dbReference type="InterPro" id="IPR029068">
    <property type="entry name" value="Glyas_Bleomycin-R_OHBP_Dase"/>
</dbReference>
<dbReference type="PANTHER" id="PTHR34109">
    <property type="entry name" value="BNAUNNG04460D PROTEIN-RELATED"/>
    <property type="match status" value="1"/>
</dbReference>
<evidence type="ECO:0000313" key="2">
    <source>
        <dbReference type="EMBL" id="GIJ08956.1"/>
    </source>
</evidence>
<dbReference type="Gene3D" id="3.30.720.110">
    <property type="match status" value="1"/>
</dbReference>
<evidence type="ECO:0000313" key="3">
    <source>
        <dbReference type="Proteomes" id="UP000647017"/>
    </source>
</evidence>
<protein>
    <recommendedName>
        <fullName evidence="1">VOC domain-containing protein</fullName>
    </recommendedName>
</protein>
<dbReference type="Pfam" id="PF00903">
    <property type="entry name" value="Glyoxalase"/>
    <property type="match status" value="1"/>
</dbReference>
<reference evidence="2 3" key="1">
    <citation type="submission" date="2021-01" db="EMBL/GenBank/DDBJ databases">
        <title>Whole genome shotgun sequence of Verrucosispora andamanensis NBRC 109075.</title>
        <authorList>
            <person name="Komaki H."/>
            <person name="Tamura T."/>
        </authorList>
    </citation>
    <scope>NUCLEOTIDE SEQUENCE [LARGE SCALE GENOMIC DNA]</scope>
    <source>
        <strain evidence="2 3">NBRC 109075</strain>
    </source>
</reference>
<accession>A0ABQ4HTI6</accession>
<dbReference type="SUPFAM" id="SSF54593">
    <property type="entry name" value="Glyoxalase/Bleomycin resistance protein/Dihydroxybiphenyl dioxygenase"/>
    <property type="match status" value="1"/>
</dbReference>
<comment type="caution">
    <text evidence="2">The sequence shown here is derived from an EMBL/GenBank/DDBJ whole genome shotgun (WGS) entry which is preliminary data.</text>
</comment>
<proteinExistence type="predicted"/>
<dbReference type="InterPro" id="IPR004360">
    <property type="entry name" value="Glyas_Fos-R_dOase_dom"/>
</dbReference>
<dbReference type="InterPro" id="IPR037523">
    <property type="entry name" value="VOC_core"/>
</dbReference>
<dbReference type="Proteomes" id="UP000647017">
    <property type="component" value="Unassembled WGS sequence"/>
</dbReference>
<dbReference type="PANTHER" id="PTHR34109:SF1">
    <property type="entry name" value="VOC DOMAIN-CONTAINING PROTEIN"/>
    <property type="match status" value="1"/>
</dbReference>